<sequence length="466" mass="54332">MSHRYLTFIKAINLTFDHISLNVAMVLAYYFEGKENTFFIENINYLPIVLVFNFTWLLSANLTGLYEQVLNKDSIRTYRNVFKTYVIFICIICFIVIIVGPKTYFITRSYLLYSSVSFSVLLATWKLIFLAIRKSDRARLYDSRNVVIVGSGRIGVDLQHYFENNSGLGYNLVGFFDDNPDNITNKRMYLGSTKESISYVLNNRVDEIFCALPVSEKSKIEQLMSDADKNLIRFRFVPEYYDYGIKPVLIQSFGNIPVISVRPEPLENMLNRFIKRVFDILFALFVIVFFFSWLFPILAILIRLESKGPIFFTQERSGRDNDPFMCYKFRSMKVNDDSDKRQATRDDKRITKIGAFIRRTSIDELPQFFNVIIGNMSVVGPRPHMISHTEQYSELIDSFMIRQFLKPGITGWAQVKGLRGETKTTEAMLKRVEADVWYLENWSFLLDMKIIFLTVWNSAKGDENAF</sequence>
<feature type="domain" description="Bacterial sugar transferase" evidence="8">
    <location>
        <begin position="275"/>
        <end position="457"/>
    </location>
</feature>
<evidence type="ECO:0000313" key="10">
    <source>
        <dbReference type="Proteomes" id="UP001596958"/>
    </source>
</evidence>
<evidence type="ECO:0000259" key="8">
    <source>
        <dbReference type="Pfam" id="PF02397"/>
    </source>
</evidence>
<dbReference type="InterPro" id="IPR036291">
    <property type="entry name" value="NAD(P)-bd_dom_sf"/>
</dbReference>
<name>A0ABW2YWH8_9SPHI</name>
<protein>
    <submittedName>
        <fullName evidence="9">Undecaprenyl-phosphate glucose phosphotransferase</fullName>
        <ecNumber evidence="9">2.7.8.31</ecNumber>
    </submittedName>
</protein>
<proteinExistence type="inferred from homology"/>
<evidence type="ECO:0000256" key="5">
    <source>
        <dbReference type="ARBA" id="ARBA00022989"/>
    </source>
</evidence>
<accession>A0ABW2YWH8</accession>
<dbReference type="Pfam" id="PF13727">
    <property type="entry name" value="CoA_binding_3"/>
    <property type="match status" value="1"/>
</dbReference>
<feature type="transmembrane region" description="Helical" evidence="7">
    <location>
        <begin position="12"/>
        <end position="31"/>
    </location>
</feature>
<dbReference type="Pfam" id="PF02397">
    <property type="entry name" value="Bac_transf"/>
    <property type="match status" value="1"/>
</dbReference>
<dbReference type="Gene3D" id="3.40.50.720">
    <property type="entry name" value="NAD(P)-binding Rossmann-like Domain"/>
    <property type="match status" value="1"/>
</dbReference>
<feature type="transmembrane region" description="Helical" evidence="7">
    <location>
        <begin position="85"/>
        <end position="104"/>
    </location>
</feature>
<keyword evidence="10" id="KW-1185">Reference proteome</keyword>
<keyword evidence="4 7" id="KW-0812">Transmembrane</keyword>
<evidence type="ECO:0000256" key="7">
    <source>
        <dbReference type="SAM" id="Phobius"/>
    </source>
</evidence>
<dbReference type="EMBL" id="JBHTHU010000006">
    <property type="protein sequence ID" value="MFD0750818.1"/>
    <property type="molecule type" value="Genomic_DNA"/>
</dbReference>
<gene>
    <name evidence="9" type="ORF">ACFQZS_11750</name>
</gene>
<dbReference type="InterPro" id="IPR003362">
    <property type="entry name" value="Bact_transf"/>
</dbReference>
<feature type="transmembrane region" description="Helical" evidence="7">
    <location>
        <begin position="43"/>
        <end position="64"/>
    </location>
</feature>
<evidence type="ECO:0000313" key="9">
    <source>
        <dbReference type="EMBL" id="MFD0750818.1"/>
    </source>
</evidence>
<evidence type="ECO:0000256" key="4">
    <source>
        <dbReference type="ARBA" id="ARBA00022692"/>
    </source>
</evidence>
<feature type="transmembrane region" description="Helical" evidence="7">
    <location>
        <begin position="110"/>
        <end position="132"/>
    </location>
</feature>
<dbReference type="NCBIfam" id="TIGR03025">
    <property type="entry name" value="EPS_sugtrans"/>
    <property type="match status" value="1"/>
</dbReference>
<comment type="similarity">
    <text evidence="2">Belongs to the bacterial sugar transferase family.</text>
</comment>
<organism evidence="9 10">
    <name type="scientific">Mucilaginibacter calamicampi</name>
    <dbReference type="NCBI Taxonomy" id="1302352"/>
    <lineage>
        <taxon>Bacteria</taxon>
        <taxon>Pseudomonadati</taxon>
        <taxon>Bacteroidota</taxon>
        <taxon>Sphingobacteriia</taxon>
        <taxon>Sphingobacteriales</taxon>
        <taxon>Sphingobacteriaceae</taxon>
        <taxon>Mucilaginibacter</taxon>
    </lineage>
</organism>
<dbReference type="NCBIfam" id="TIGR03023">
    <property type="entry name" value="WcaJ_sugtrans"/>
    <property type="match status" value="1"/>
</dbReference>
<evidence type="ECO:0000256" key="1">
    <source>
        <dbReference type="ARBA" id="ARBA00004141"/>
    </source>
</evidence>
<evidence type="ECO:0000256" key="6">
    <source>
        <dbReference type="ARBA" id="ARBA00023136"/>
    </source>
</evidence>
<evidence type="ECO:0000256" key="3">
    <source>
        <dbReference type="ARBA" id="ARBA00022679"/>
    </source>
</evidence>
<keyword evidence="5 7" id="KW-1133">Transmembrane helix</keyword>
<dbReference type="EC" id="2.7.8.31" evidence="9"/>
<feature type="transmembrane region" description="Helical" evidence="7">
    <location>
        <begin position="277"/>
        <end position="302"/>
    </location>
</feature>
<comment type="caution">
    <text evidence="9">The sequence shown here is derived from an EMBL/GenBank/DDBJ whole genome shotgun (WGS) entry which is preliminary data.</text>
</comment>
<evidence type="ECO:0000256" key="2">
    <source>
        <dbReference type="ARBA" id="ARBA00006464"/>
    </source>
</evidence>
<dbReference type="Proteomes" id="UP001596958">
    <property type="component" value="Unassembled WGS sequence"/>
</dbReference>
<comment type="subcellular location">
    <subcellularLocation>
        <location evidence="1">Membrane</location>
        <topology evidence="1">Multi-pass membrane protein</topology>
    </subcellularLocation>
</comment>
<dbReference type="PANTHER" id="PTHR30576">
    <property type="entry name" value="COLANIC BIOSYNTHESIS UDP-GLUCOSE LIPID CARRIER TRANSFERASE"/>
    <property type="match status" value="1"/>
</dbReference>
<dbReference type="InterPro" id="IPR017473">
    <property type="entry name" value="Undecaprenyl-P_gluc_Ptfrase"/>
</dbReference>
<dbReference type="InterPro" id="IPR017475">
    <property type="entry name" value="EPS_sugar_tfrase"/>
</dbReference>
<keyword evidence="6 7" id="KW-0472">Membrane</keyword>
<dbReference type="PANTHER" id="PTHR30576:SF0">
    <property type="entry name" value="UNDECAPRENYL-PHOSPHATE N-ACETYLGALACTOSAMINYL 1-PHOSPHATE TRANSFERASE-RELATED"/>
    <property type="match status" value="1"/>
</dbReference>
<dbReference type="GO" id="GO:0089702">
    <property type="term" value="F:undecaprenyl-phosphate glucose phosphotransferase activity"/>
    <property type="evidence" value="ECO:0007669"/>
    <property type="project" value="UniProtKB-EC"/>
</dbReference>
<keyword evidence="3 9" id="KW-0808">Transferase</keyword>
<dbReference type="SUPFAM" id="SSF51735">
    <property type="entry name" value="NAD(P)-binding Rossmann-fold domains"/>
    <property type="match status" value="1"/>
</dbReference>
<reference evidence="10" key="1">
    <citation type="journal article" date="2019" name="Int. J. Syst. Evol. Microbiol.">
        <title>The Global Catalogue of Microorganisms (GCM) 10K type strain sequencing project: providing services to taxonomists for standard genome sequencing and annotation.</title>
        <authorList>
            <consortium name="The Broad Institute Genomics Platform"/>
            <consortium name="The Broad Institute Genome Sequencing Center for Infectious Disease"/>
            <person name="Wu L."/>
            <person name="Ma J."/>
        </authorList>
    </citation>
    <scope>NUCLEOTIDE SEQUENCE [LARGE SCALE GENOMIC DNA]</scope>
    <source>
        <strain evidence="10">CCUG 63418</strain>
    </source>
</reference>
<dbReference type="RefSeq" id="WP_377100418.1">
    <property type="nucleotide sequence ID" value="NZ_JBHTHU010000006.1"/>
</dbReference>